<dbReference type="AlphaFoldDB" id="A0AAD9MN74"/>
<protein>
    <recommendedName>
        <fullName evidence="3">Expansin-like EG45 domain-containing protein</fullName>
    </recommendedName>
</protein>
<gene>
    <name evidence="4" type="ORF">QBZ16_000707</name>
</gene>
<dbReference type="InterPro" id="IPR009009">
    <property type="entry name" value="RlpA-like_DPBB"/>
</dbReference>
<organism evidence="4 5">
    <name type="scientific">Prototheca wickerhamii</name>
    <dbReference type="NCBI Taxonomy" id="3111"/>
    <lineage>
        <taxon>Eukaryota</taxon>
        <taxon>Viridiplantae</taxon>
        <taxon>Chlorophyta</taxon>
        <taxon>core chlorophytes</taxon>
        <taxon>Trebouxiophyceae</taxon>
        <taxon>Chlorellales</taxon>
        <taxon>Chlorellaceae</taxon>
        <taxon>Prototheca</taxon>
    </lineage>
</organism>
<sequence>MWSRSRLVVALAALALPQLALAWTSGRATFYGTDGWSIHKGACGFGYQWPDIGTGFDVAAIADASPEFSGSCGRCYEVKCNPDASVPDGYGEVLDRSSPCFNPDWSIVVRTVDNCPCNYPNNAYSNKRWCCYDHGITHFDLSIWAFERLAETKWGVIGIQYQEVSCSKKADNPAPQIANPTPAELPGPNDKRPSGDTYFVQRFDYDGARQGAVTEVANASATNGQPAVSFASTFQGGEGSPSYPAGGAENCWDQTPESGSCQQQKDWGKYGGCGDTPVPSTISWGSCQQQKEWGNCAQSWLKDGGYCKATCSLCGEVAAPSSNEAGGCSDVAPPDGTTCQQQKDWGKCDEEWLTGGGLCQATCGKCGGSSDAPAEPQEATPEVSAYDGKDPEPSPPAPAGPDYLGNLRSMFG</sequence>
<dbReference type="InterPro" id="IPR036908">
    <property type="entry name" value="RlpA-like_sf"/>
</dbReference>
<dbReference type="PANTHER" id="PTHR31867">
    <property type="entry name" value="EXPANSIN-A15"/>
    <property type="match status" value="1"/>
</dbReference>
<evidence type="ECO:0000313" key="5">
    <source>
        <dbReference type="Proteomes" id="UP001255856"/>
    </source>
</evidence>
<evidence type="ECO:0000256" key="1">
    <source>
        <dbReference type="SAM" id="MobiDB-lite"/>
    </source>
</evidence>
<dbReference type="EMBL" id="JASFZW010000001">
    <property type="protein sequence ID" value="KAK2080853.1"/>
    <property type="molecule type" value="Genomic_DNA"/>
</dbReference>
<dbReference type="InterPro" id="IPR002963">
    <property type="entry name" value="Expansin"/>
</dbReference>
<comment type="caution">
    <text evidence="4">The sequence shown here is derived from an EMBL/GenBank/DDBJ whole genome shotgun (WGS) entry which is preliminary data.</text>
</comment>
<dbReference type="InterPro" id="IPR007112">
    <property type="entry name" value="Expansin/allergen_DPBB_dom"/>
</dbReference>
<feature type="signal peptide" evidence="2">
    <location>
        <begin position="1"/>
        <end position="22"/>
    </location>
</feature>
<reference evidence="4" key="1">
    <citation type="submission" date="2021-01" db="EMBL/GenBank/DDBJ databases">
        <authorList>
            <person name="Eckstrom K.M.E."/>
        </authorList>
    </citation>
    <scope>NUCLEOTIDE SEQUENCE</scope>
    <source>
        <strain evidence="4">UVCC 0001</strain>
    </source>
</reference>
<dbReference type="Gene3D" id="2.40.40.10">
    <property type="entry name" value="RlpA-like domain"/>
    <property type="match status" value="1"/>
</dbReference>
<dbReference type="GO" id="GO:0009664">
    <property type="term" value="P:plant-type cell wall organization"/>
    <property type="evidence" value="ECO:0007669"/>
    <property type="project" value="InterPro"/>
</dbReference>
<keyword evidence="2" id="KW-0732">Signal</keyword>
<feature type="region of interest" description="Disordered" evidence="1">
    <location>
        <begin position="170"/>
        <end position="193"/>
    </location>
</feature>
<name>A0AAD9MN74_PROWI</name>
<dbReference type="SMART" id="SM00837">
    <property type="entry name" value="DPBB_1"/>
    <property type="match status" value="1"/>
</dbReference>
<feature type="domain" description="Expansin-like EG45" evidence="3">
    <location>
        <begin position="40"/>
        <end position="171"/>
    </location>
</feature>
<evidence type="ECO:0000256" key="2">
    <source>
        <dbReference type="SAM" id="SignalP"/>
    </source>
</evidence>
<feature type="region of interest" description="Disordered" evidence="1">
    <location>
        <begin position="367"/>
        <end position="412"/>
    </location>
</feature>
<dbReference type="SUPFAM" id="SSF50685">
    <property type="entry name" value="Barwin-like endoglucanases"/>
    <property type="match status" value="1"/>
</dbReference>
<dbReference type="CDD" id="cd22271">
    <property type="entry name" value="DPBB_EXP_N-like"/>
    <property type="match status" value="1"/>
</dbReference>
<dbReference type="PROSITE" id="PS50842">
    <property type="entry name" value="EXPANSIN_EG45"/>
    <property type="match status" value="1"/>
</dbReference>
<dbReference type="Proteomes" id="UP001255856">
    <property type="component" value="Unassembled WGS sequence"/>
</dbReference>
<keyword evidence="5" id="KW-1185">Reference proteome</keyword>
<dbReference type="Pfam" id="PF03330">
    <property type="entry name" value="DPBB_1"/>
    <property type="match status" value="1"/>
</dbReference>
<proteinExistence type="predicted"/>
<evidence type="ECO:0000259" key="3">
    <source>
        <dbReference type="PROSITE" id="PS50842"/>
    </source>
</evidence>
<feature type="chain" id="PRO_5042071559" description="Expansin-like EG45 domain-containing protein" evidence="2">
    <location>
        <begin position="23"/>
        <end position="412"/>
    </location>
</feature>
<evidence type="ECO:0000313" key="4">
    <source>
        <dbReference type="EMBL" id="KAK2080853.1"/>
    </source>
</evidence>
<accession>A0AAD9MN74</accession>